<dbReference type="Proteomes" id="UP001461341">
    <property type="component" value="Chromosome"/>
</dbReference>
<reference evidence="2 3" key="1">
    <citation type="submission" date="2023-03" db="EMBL/GenBank/DDBJ databases">
        <title>Novel Species.</title>
        <authorList>
            <person name="Ma S."/>
        </authorList>
    </citation>
    <scope>NUCLEOTIDE SEQUENCE [LARGE SCALE GENOMIC DNA]</scope>
    <source>
        <strain evidence="2 3">B11</strain>
    </source>
</reference>
<accession>A0ABZ2YA63</accession>
<gene>
    <name evidence="2" type="ORF">QBE54_09795</name>
</gene>
<dbReference type="EMBL" id="CP121689">
    <property type="protein sequence ID" value="WZL75864.1"/>
    <property type="molecule type" value="Genomic_DNA"/>
</dbReference>
<evidence type="ECO:0000259" key="1">
    <source>
        <dbReference type="Pfam" id="PF20797"/>
    </source>
</evidence>
<organism evidence="2 3">
    <name type="scientific">Thermatribacter velox</name>
    <dbReference type="NCBI Taxonomy" id="3039681"/>
    <lineage>
        <taxon>Bacteria</taxon>
        <taxon>Pseudomonadati</taxon>
        <taxon>Atribacterota</taxon>
        <taxon>Atribacteria</taxon>
        <taxon>Atribacterales</taxon>
        <taxon>Thermatribacteraceae</taxon>
        <taxon>Thermatribacter</taxon>
    </lineage>
</organism>
<protein>
    <recommendedName>
        <fullName evidence="1">HepT-like domain-containing protein</fullName>
    </recommendedName>
</protein>
<keyword evidence="3" id="KW-1185">Reference proteome</keyword>
<dbReference type="InterPro" id="IPR048769">
    <property type="entry name" value="HepT-like_dom"/>
</dbReference>
<sequence>MISKAAILTSSSYRIRRSRDLIEHYRVLMERIEQELLALKHVVSCIKRSMALAREHSQEQDVYLDSVALNLHDFYTGLERVFKRVAEMIDESVPTGRNWHRDLLWQVAKEYSPFRPAVLSEKN</sequence>
<name>A0ABZ2YA63_9BACT</name>
<evidence type="ECO:0000313" key="3">
    <source>
        <dbReference type="Proteomes" id="UP001461341"/>
    </source>
</evidence>
<dbReference type="Pfam" id="PF20797">
    <property type="entry name" value="HepT-like_2"/>
    <property type="match status" value="1"/>
</dbReference>
<dbReference type="RefSeq" id="WP_369018013.1">
    <property type="nucleotide sequence ID" value="NZ_CP121689.1"/>
</dbReference>
<evidence type="ECO:0000313" key="2">
    <source>
        <dbReference type="EMBL" id="WZL75864.1"/>
    </source>
</evidence>
<feature type="domain" description="HepT-like" evidence="1">
    <location>
        <begin position="67"/>
        <end position="122"/>
    </location>
</feature>
<proteinExistence type="predicted"/>